<dbReference type="CDD" id="cd09892">
    <property type="entry name" value="NGN_SP_RfaH"/>
    <property type="match status" value="1"/>
</dbReference>
<evidence type="ECO:0000256" key="3">
    <source>
        <dbReference type="ARBA" id="ARBA00023163"/>
    </source>
</evidence>
<name>A0ABZ0QA81_9VIBR</name>
<keyword evidence="4" id="KW-0238">DNA-binding</keyword>
<evidence type="ECO:0000256" key="2">
    <source>
        <dbReference type="ARBA" id="ARBA00023015"/>
    </source>
</evidence>
<accession>A0ABZ0QA81</accession>
<dbReference type="InterPro" id="IPR036735">
    <property type="entry name" value="NGN_dom_sf"/>
</dbReference>
<dbReference type="PANTHER" id="PTHR30265:SF7">
    <property type="entry name" value="TRANSCRIPTION ANTITERMINATION PROTEIN RFAH"/>
    <property type="match status" value="1"/>
</dbReference>
<keyword evidence="1 4" id="KW-0889">Transcription antitermination</keyword>
<dbReference type="HAMAP" id="MF_00951">
    <property type="entry name" value="RfaH"/>
    <property type="match status" value="1"/>
</dbReference>
<dbReference type="InterPro" id="IPR043425">
    <property type="entry name" value="NusG-like"/>
</dbReference>
<dbReference type="InterPro" id="IPR010215">
    <property type="entry name" value="Transcription_antiterm_RfaH"/>
</dbReference>
<protein>
    <recommendedName>
        <fullName evidence="4">Transcription antitermination protein RfaH</fullName>
    </recommendedName>
</protein>
<keyword evidence="2 4" id="KW-0805">Transcription regulation</keyword>
<dbReference type="InterPro" id="IPR006645">
    <property type="entry name" value="NGN-like_dom"/>
</dbReference>
<evidence type="ECO:0000259" key="5">
    <source>
        <dbReference type="SMART" id="SM00738"/>
    </source>
</evidence>
<feature type="domain" description="NusG-like N-terminal" evidence="5">
    <location>
        <begin position="1"/>
        <end position="101"/>
    </location>
</feature>
<keyword evidence="7" id="KW-1185">Reference proteome</keyword>
<evidence type="ECO:0000313" key="7">
    <source>
        <dbReference type="Proteomes" id="UP001304071"/>
    </source>
</evidence>
<keyword evidence="3 4" id="KW-0804">Transcription</keyword>
<comment type="function">
    <text evidence="4">Enhances distal genes transcription elongation in a specialized subset of operons that encode extracytoplasmic components.</text>
</comment>
<dbReference type="Gene3D" id="3.30.70.940">
    <property type="entry name" value="NusG, N-terminal domain"/>
    <property type="match status" value="1"/>
</dbReference>
<reference evidence="6 7" key="1">
    <citation type="submission" date="2023-11" db="EMBL/GenBank/DDBJ databases">
        <title>Plant-associative lifestyle of Vibrio porteresiae and its evolutionary dynamics.</title>
        <authorList>
            <person name="Rameshkumar N."/>
            <person name="Kirti K."/>
        </authorList>
    </citation>
    <scope>NUCLEOTIDE SEQUENCE [LARGE SCALE GENOMIC DNA]</scope>
    <source>
        <strain evidence="6 7">MSSRF30</strain>
    </source>
</reference>
<dbReference type="EMBL" id="CP138203">
    <property type="protein sequence ID" value="WPC73300.1"/>
    <property type="molecule type" value="Genomic_DNA"/>
</dbReference>
<dbReference type="NCBIfam" id="NF006534">
    <property type="entry name" value="PRK09014.1"/>
    <property type="match status" value="1"/>
</dbReference>
<dbReference type="NCBIfam" id="TIGR01955">
    <property type="entry name" value="RfaH"/>
    <property type="match status" value="1"/>
</dbReference>
<evidence type="ECO:0000313" key="6">
    <source>
        <dbReference type="EMBL" id="WPC73300.1"/>
    </source>
</evidence>
<sequence length="172" mass="19676">MKRWYLLYCKRGEQLRAKLHLENQGVECYYPEVVIEKIVRSKRQQVKEPLFPSYVFVRFDYEQGPTFTSVRSTRGVVDFIRFGAMPKELNSDLISELKLVEEERLLVVQDAGPQKGQVIEVTGGQFAGIEAIYQEPDGEARSIMLIKLINQCVEISIANRDLAIKSSSIDSD</sequence>
<evidence type="ECO:0000256" key="4">
    <source>
        <dbReference type="HAMAP-Rule" id="MF_00951"/>
    </source>
</evidence>
<dbReference type="PANTHER" id="PTHR30265">
    <property type="entry name" value="RHO-INTERACTING TRANSCRIPTION TERMINATION FACTOR NUSG"/>
    <property type="match status" value="1"/>
</dbReference>
<gene>
    <name evidence="4 6" type="primary">rfaH</name>
    <name evidence="6" type="ORF">R8Z52_14405</name>
</gene>
<organism evidence="6 7">
    <name type="scientific">Vibrio porteresiae DSM 19223</name>
    <dbReference type="NCBI Taxonomy" id="1123496"/>
    <lineage>
        <taxon>Bacteria</taxon>
        <taxon>Pseudomonadati</taxon>
        <taxon>Pseudomonadota</taxon>
        <taxon>Gammaproteobacteria</taxon>
        <taxon>Vibrionales</taxon>
        <taxon>Vibrionaceae</taxon>
        <taxon>Vibrio</taxon>
    </lineage>
</organism>
<dbReference type="SUPFAM" id="SSF82679">
    <property type="entry name" value="N-utilization substance G protein NusG, N-terminal domain"/>
    <property type="match status" value="1"/>
</dbReference>
<dbReference type="Pfam" id="PF02357">
    <property type="entry name" value="NusG"/>
    <property type="match status" value="1"/>
</dbReference>
<comment type="subunit">
    <text evidence="4">Interacts with both the nontemplate DNA and the RNA polymerase (RNAP).</text>
</comment>
<dbReference type="RefSeq" id="WP_261893119.1">
    <property type="nucleotide sequence ID" value="NZ_AP024895.1"/>
</dbReference>
<dbReference type="SMART" id="SM00738">
    <property type="entry name" value="NGN"/>
    <property type="match status" value="1"/>
</dbReference>
<comment type="similarity">
    <text evidence="4">Belongs to the RfaH family.</text>
</comment>
<dbReference type="Proteomes" id="UP001304071">
    <property type="component" value="Chromosome 1"/>
</dbReference>
<evidence type="ECO:0000256" key="1">
    <source>
        <dbReference type="ARBA" id="ARBA00022814"/>
    </source>
</evidence>
<proteinExistence type="inferred from homology"/>